<dbReference type="EMBL" id="CP117451">
    <property type="protein sequence ID" value="WLG99366.1"/>
    <property type="molecule type" value="Genomic_DNA"/>
</dbReference>
<dbReference type="RefSeq" id="WP_305467701.1">
    <property type="nucleotide sequence ID" value="NZ_CP117451.1"/>
</dbReference>
<proteinExistence type="predicted"/>
<dbReference type="Gene3D" id="3.55.50.30">
    <property type="match status" value="1"/>
</dbReference>
<keyword evidence="3" id="KW-1185">Reference proteome</keyword>
<evidence type="ECO:0000313" key="3">
    <source>
        <dbReference type="Proteomes" id="UP001224838"/>
    </source>
</evidence>
<feature type="chain" id="PRO_5046173437" evidence="1">
    <location>
        <begin position="23"/>
        <end position="201"/>
    </location>
</feature>
<accession>A0ABY9F6W4</accession>
<gene>
    <name evidence="2" type="ORF">PSH92_18520</name>
</gene>
<dbReference type="Proteomes" id="UP001224838">
    <property type="component" value="Chromosome"/>
</dbReference>
<feature type="signal peptide" evidence="1">
    <location>
        <begin position="1"/>
        <end position="22"/>
    </location>
</feature>
<evidence type="ECO:0000256" key="1">
    <source>
        <dbReference type="SAM" id="SignalP"/>
    </source>
</evidence>
<organism evidence="2 3">
    <name type="scientific">Pseudomonas beijingensis</name>
    <dbReference type="NCBI Taxonomy" id="2954101"/>
    <lineage>
        <taxon>Bacteria</taxon>
        <taxon>Pseudomonadati</taxon>
        <taxon>Pseudomonadota</taxon>
        <taxon>Gammaproteobacteria</taxon>
        <taxon>Pseudomonadales</taxon>
        <taxon>Pseudomonadaceae</taxon>
        <taxon>Pseudomonas</taxon>
    </lineage>
</organism>
<keyword evidence="1" id="KW-0732">Signal</keyword>
<evidence type="ECO:0000313" key="2">
    <source>
        <dbReference type="EMBL" id="WLG99366.1"/>
    </source>
</evidence>
<sequence>MRKVSRAAIGVALVFIALNLLAADRTQVDDANPQPDWFARPYAYVLVEQDVRAALQEFGRNMDLSVVMSDKVRGKSRSRIRAESAGDFLTALCDFNGLTWYFDGNVLYLSADSETDTRSFKAQGRELEQLQDYVTSRDVYGTHMSVRTGPDGDELLVSGPPAWLAMIEQHFDQPLTSTPTPMATTRERGVRVFRGGAVTQE</sequence>
<protein>
    <submittedName>
        <fullName evidence="2">Type III secretion protein</fullName>
    </submittedName>
</protein>
<name>A0ABY9F6W4_9PSED</name>
<reference evidence="2 3" key="1">
    <citation type="submission" date="2023-02" db="EMBL/GenBank/DDBJ databases">
        <title>Evolution of Hrp T3SS in non-pathogenic Pseudomonas fluorescens.</title>
        <authorList>
            <person name="Liao K."/>
            <person name="Wei H."/>
            <person name="Gu Y."/>
        </authorList>
    </citation>
    <scope>NUCLEOTIDE SEQUENCE [LARGE SCALE GENOMIC DNA]</scope>
    <source>
        <strain evidence="2 3">FP2034</strain>
    </source>
</reference>